<sequence length="245" mass="27464">MDELLPKLRAAALEGVAAARCGQKLDRDLVKLHIPCPVMCQDARGYVHPLVIRSGYVLGEKSLDVCTESLGCETGSDDFLVEEDEAEKYQMCPVFVHDRCSGGGELKSRKGNRSGPFSFPPPLKSMKGSSKVRIQPCRCDGRLVLQAVKVSSCRDSFLVERGGGRLRLSIYREQDKPEDDRQEEGARATIKGEGQEAEDEEEEERHENGKQESEEDEEKVNPRRRPSRCKEGKGPMTWKPRWVAT</sequence>
<dbReference type="EMBL" id="CM042886">
    <property type="protein sequence ID" value="KAI4340220.1"/>
    <property type="molecule type" value="Genomic_DNA"/>
</dbReference>
<organism evidence="1 2">
    <name type="scientific">Melastoma candidum</name>
    <dbReference type="NCBI Taxonomy" id="119954"/>
    <lineage>
        <taxon>Eukaryota</taxon>
        <taxon>Viridiplantae</taxon>
        <taxon>Streptophyta</taxon>
        <taxon>Embryophyta</taxon>
        <taxon>Tracheophyta</taxon>
        <taxon>Spermatophyta</taxon>
        <taxon>Magnoliopsida</taxon>
        <taxon>eudicotyledons</taxon>
        <taxon>Gunneridae</taxon>
        <taxon>Pentapetalae</taxon>
        <taxon>rosids</taxon>
        <taxon>malvids</taxon>
        <taxon>Myrtales</taxon>
        <taxon>Melastomataceae</taxon>
        <taxon>Melastomatoideae</taxon>
        <taxon>Melastomateae</taxon>
        <taxon>Melastoma</taxon>
    </lineage>
</organism>
<keyword evidence="2" id="KW-1185">Reference proteome</keyword>
<evidence type="ECO:0000313" key="2">
    <source>
        <dbReference type="Proteomes" id="UP001057402"/>
    </source>
</evidence>
<reference evidence="2" key="1">
    <citation type="journal article" date="2023" name="Front. Plant Sci.">
        <title>Chromosomal-level genome assembly of Melastoma candidum provides insights into trichome evolution.</title>
        <authorList>
            <person name="Zhong Y."/>
            <person name="Wu W."/>
            <person name="Sun C."/>
            <person name="Zou P."/>
            <person name="Liu Y."/>
            <person name="Dai S."/>
            <person name="Zhou R."/>
        </authorList>
    </citation>
    <scope>NUCLEOTIDE SEQUENCE [LARGE SCALE GENOMIC DNA]</scope>
</reference>
<dbReference type="Proteomes" id="UP001057402">
    <property type="component" value="Chromosome 7"/>
</dbReference>
<comment type="caution">
    <text evidence="1">The sequence shown here is derived from an EMBL/GenBank/DDBJ whole genome shotgun (WGS) entry which is preliminary data.</text>
</comment>
<accession>A0ACB9P140</accession>
<protein>
    <submittedName>
        <fullName evidence="1">Uncharacterized protein</fullName>
    </submittedName>
</protein>
<proteinExistence type="predicted"/>
<evidence type="ECO:0000313" key="1">
    <source>
        <dbReference type="EMBL" id="KAI4340220.1"/>
    </source>
</evidence>
<gene>
    <name evidence="1" type="ORF">MLD38_025080</name>
</gene>
<name>A0ACB9P140_9MYRT</name>